<name>F6BL31_THEXL</name>
<protein>
    <submittedName>
        <fullName evidence="3">Stage III sporulation protein AH</fullName>
    </submittedName>
</protein>
<feature type="region of interest" description="Disordered" evidence="2">
    <location>
        <begin position="42"/>
        <end position="64"/>
    </location>
</feature>
<evidence type="ECO:0000256" key="2">
    <source>
        <dbReference type="SAM" id="MobiDB-lite"/>
    </source>
</evidence>
<dbReference type="InterPro" id="IPR038503">
    <property type="entry name" value="SpoIIIAH_sf"/>
</dbReference>
<gene>
    <name evidence="3" type="ordered locus">Thexy_1182</name>
</gene>
<evidence type="ECO:0000256" key="1">
    <source>
        <dbReference type="SAM" id="Coils"/>
    </source>
</evidence>
<dbReference type="eggNOG" id="ENOG5032YS3">
    <property type="taxonomic scope" value="Bacteria"/>
</dbReference>
<dbReference type="Gene3D" id="1.10.287.4300">
    <property type="entry name" value="Stage III sporulation protein AH-like"/>
    <property type="match status" value="1"/>
</dbReference>
<feature type="compositionally biased region" description="Polar residues" evidence="2">
    <location>
        <begin position="45"/>
        <end position="64"/>
    </location>
</feature>
<keyword evidence="1" id="KW-0175">Coiled coil</keyword>
<dbReference type="Pfam" id="PF12685">
    <property type="entry name" value="SpoIIIAH"/>
    <property type="match status" value="1"/>
</dbReference>
<dbReference type="AlphaFoldDB" id="F6BL31"/>
<keyword evidence="4" id="KW-1185">Reference proteome</keyword>
<proteinExistence type="predicted"/>
<dbReference type="STRING" id="858215.Thexy_1182"/>
<dbReference type="InterPro" id="IPR024232">
    <property type="entry name" value="SpoIIIAH"/>
</dbReference>
<reference evidence="3" key="1">
    <citation type="submission" date="2011-05" db="EMBL/GenBank/DDBJ databases">
        <title>Complete sequence of Thermoanaerobacterium xylanolyticum LX-11.</title>
        <authorList>
            <consortium name="US DOE Joint Genome Institute"/>
            <person name="Lucas S."/>
            <person name="Han J."/>
            <person name="Lapidus A."/>
            <person name="Cheng J.-F."/>
            <person name="Goodwin L."/>
            <person name="Pitluck S."/>
            <person name="Peters L."/>
            <person name="Mikhailova N."/>
            <person name="Lu M."/>
            <person name="Han C."/>
            <person name="Tapia R."/>
            <person name="Land M."/>
            <person name="Hauser L."/>
            <person name="Kyrpides N."/>
            <person name="Ivanova N."/>
            <person name="Pagani I."/>
            <person name="Hemme C."/>
            <person name="Woyke T."/>
        </authorList>
    </citation>
    <scope>NUCLEOTIDE SEQUENCE</scope>
    <source>
        <strain evidence="3">LX-11</strain>
    </source>
</reference>
<evidence type="ECO:0000313" key="3">
    <source>
        <dbReference type="EMBL" id="AEF17215.1"/>
    </source>
</evidence>
<dbReference type="EMBL" id="CP002739">
    <property type="protein sequence ID" value="AEF17215.1"/>
    <property type="molecule type" value="Genomic_DNA"/>
</dbReference>
<dbReference type="KEGG" id="txy:Thexy_1182"/>
<dbReference type="HOGENOM" id="CLU_105396_3_1_9"/>
<dbReference type="Proteomes" id="UP000007239">
    <property type="component" value="Chromosome"/>
</dbReference>
<accession>F6BL31</accession>
<sequence length="185" mass="20643">MMYLKKKSIAIASLVLLIAIAFVINYNYQNGINKNTSSKNSLNSQLMDNSKVSNSSSTNDQSEAATTLSNGLFASYRQDRDINRSRSLEALQEIVNNKNTSQETRDEAQKQIIKLTETNQKELILENLIKAKGFQDAIVLIDNNTANVIVQADKLSAQEVAKIQDVVSQQTGFPLDNIKIMNRMN</sequence>
<organism evidence="3 4">
    <name type="scientific">Thermoanaerobacterium xylanolyticum (strain ATCC 49914 / DSM 7097 / LX-11)</name>
    <dbReference type="NCBI Taxonomy" id="858215"/>
    <lineage>
        <taxon>Bacteria</taxon>
        <taxon>Bacillati</taxon>
        <taxon>Bacillota</taxon>
        <taxon>Clostridia</taxon>
        <taxon>Thermoanaerobacterales</taxon>
        <taxon>Thermoanaerobacteraceae</taxon>
        <taxon>Thermoanaerobacterium</taxon>
    </lineage>
</organism>
<feature type="coiled-coil region" evidence="1">
    <location>
        <begin position="91"/>
        <end position="118"/>
    </location>
</feature>
<dbReference type="RefSeq" id="WP_013787957.1">
    <property type="nucleotide sequence ID" value="NC_015555.1"/>
</dbReference>
<evidence type="ECO:0000313" key="4">
    <source>
        <dbReference type="Proteomes" id="UP000007239"/>
    </source>
</evidence>